<dbReference type="Gene3D" id="1.10.8.60">
    <property type="match status" value="1"/>
</dbReference>
<dbReference type="EC" id="3.6.4.-" evidence="9"/>
<feature type="binding site" evidence="9">
    <location>
        <position position="190"/>
    </location>
    <ligand>
        <name>ATP</name>
        <dbReference type="ChEBI" id="CHEBI:30616"/>
    </ligand>
</feature>
<dbReference type="SUPFAM" id="SSF46785">
    <property type="entry name" value="Winged helix' DNA-binding domain"/>
    <property type="match status" value="1"/>
</dbReference>
<keyword evidence="3 9" id="KW-0227">DNA damage</keyword>
<dbReference type="InterPro" id="IPR036388">
    <property type="entry name" value="WH-like_DNA-bd_sf"/>
</dbReference>
<dbReference type="HAMAP" id="MF_00016">
    <property type="entry name" value="DNA_HJ_migration_RuvB"/>
    <property type="match status" value="1"/>
</dbReference>
<dbReference type="SUPFAM" id="SSF52540">
    <property type="entry name" value="P-loop containing nucleoside triphosphate hydrolases"/>
    <property type="match status" value="1"/>
</dbReference>
<dbReference type="InterPro" id="IPR008823">
    <property type="entry name" value="RuvB_wg_C"/>
</dbReference>
<dbReference type="PANTHER" id="PTHR42848:SF1">
    <property type="entry name" value="HOLLIDAY JUNCTION BRANCH MIGRATION COMPLEX SUBUNIT RUVB"/>
    <property type="match status" value="1"/>
</dbReference>
<evidence type="ECO:0000313" key="11">
    <source>
        <dbReference type="EMBL" id="OGL88850.1"/>
    </source>
</evidence>
<dbReference type="GO" id="GO:0048476">
    <property type="term" value="C:Holliday junction resolvase complex"/>
    <property type="evidence" value="ECO:0007669"/>
    <property type="project" value="UniProtKB-UniRule"/>
</dbReference>
<comment type="function">
    <text evidence="9">The RuvA-RuvB-RuvC complex processes Holliday junction (HJ) DNA during genetic recombination and DNA repair, while the RuvA-RuvB complex plays an important role in the rescue of blocked DNA replication forks via replication fork reversal (RFR). RuvA specifically binds to HJ cruciform DNA, conferring on it an open structure. The RuvB hexamer acts as an ATP-dependent pump, pulling dsDNA into and through the RuvAB complex. RuvB forms 2 homohexamers on either side of HJ DNA bound by 1 or 2 RuvA tetramers; 4 subunits per hexamer contact DNA at a time. Coordinated motions by a converter formed by DNA-disengaged RuvB subunits stimulates ATP hydrolysis and nucleotide exchange. Immobilization of the converter enables RuvB to convert the ATP-contained energy into a lever motion, pulling 2 nucleotides of DNA out of the RuvA tetramer per ATP hydrolyzed, thus driving DNA branch migration. The RuvB motors rotate together with the DNA substrate, which together with the progressing nucleotide cycle form the mechanistic basis for DNA recombination by continuous HJ branch migration. Branch migration allows RuvC to scan DNA until it finds its consensus sequence, where it cleaves and resolves cruciform DNA.</text>
</comment>
<dbReference type="InterPro" id="IPR027417">
    <property type="entry name" value="P-loop_NTPase"/>
</dbReference>
<dbReference type="STRING" id="1802410.A3H75_00985"/>
<dbReference type="Gene3D" id="1.10.10.10">
    <property type="entry name" value="Winged helix-like DNA-binding domain superfamily/Winged helix DNA-binding domain"/>
    <property type="match status" value="1"/>
</dbReference>
<dbReference type="Pfam" id="PF17864">
    <property type="entry name" value="AAA_lid_4"/>
    <property type="match status" value="1"/>
</dbReference>
<keyword evidence="1 9" id="KW-0963">Cytoplasm</keyword>
<dbReference type="InterPro" id="IPR004605">
    <property type="entry name" value="DNA_helicase_Holl-junc_RuvB"/>
</dbReference>
<comment type="domain">
    <text evidence="9">Has 3 domains, the large (RuvB-L) and small ATPase (RuvB-S) domains and the C-terminal head (RuvB-H) domain. The head domain binds DNA, while the ATPase domains jointly bind ATP, ADP or are empty depending on the state of the subunit in the translocation cycle. During a single DNA translocation step the structure of each domain remains the same, but their relative positions change.</text>
</comment>
<evidence type="ECO:0000313" key="12">
    <source>
        <dbReference type="Proteomes" id="UP000176678"/>
    </source>
</evidence>
<dbReference type="GO" id="GO:0000400">
    <property type="term" value="F:four-way junction DNA binding"/>
    <property type="evidence" value="ECO:0007669"/>
    <property type="project" value="UniProtKB-UniRule"/>
</dbReference>
<dbReference type="Gene3D" id="3.40.50.300">
    <property type="entry name" value="P-loop containing nucleotide triphosphate hydrolases"/>
    <property type="match status" value="1"/>
</dbReference>
<gene>
    <name evidence="9" type="primary">ruvB</name>
    <name evidence="11" type="ORF">A3H75_00985</name>
</gene>
<keyword evidence="2 9" id="KW-0547">Nucleotide-binding</keyword>
<dbReference type="InterPro" id="IPR008824">
    <property type="entry name" value="RuvB-like_N"/>
</dbReference>
<feature type="binding site" evidence="9">
    <location>
        <position position="76"/>
    </location>
    <ligand>
        <name>ATP</name>
        <dbReference type="ChEBI" id="CHEBI:30616"/>
    </ligand>
</feature>
<dbReference type="GO" id="GO:0009378">
    <property type="term" value="F:four-way junction helicase activity"/>
    <property type="evidence" value="ECO:0007669"/>
    <property type="project" value="InterPro"/>
</dbReference>
<comment type="caution">
    <text evidence="11">The sequence shown here is derived from an EMBL/GenBank/DDBJ whole genome shotgun (WGS) entry which is preliminary data.</text>
</comment>
<evidence type="ECO:0000256" key="4">
    <source>
        <dbReference type="ARBA" id="ARBA00022801"/>
    </source>
</evidence>
<feature type="binding site" evidence="9">
    <location>
        <position position="30"/>
    </location>
    <ligand>
        <name>ATP</name>
        <dbReference type="ChEBI" id="CHEBI:30616"/>
    </ligand>
</feature>
<dbReference type="SMART" id="SM00382">
    <property type="entry name" value="AAA"/>
    <property type="match status" value="1"/>
</dbReference>
<feature type="binding site" evidence="9">
    <location>
        <position position="71"/>
    </location>
    <ligand>
        <name>ATP</name>
        <dbReference type="ChEBI" id="CHEBI:30616"/>
    </ligand>
</feature>
<dbReference type="EMBL" id="MGES01000024">
    <property type="protein sequence ID" value="OGL88850.1"/>
    <property type="molecule type" value="Genomic_DNA"/>
</dbReference>
<feature type="domain" description="AAA+ ATPase" evidence="10">
    <location>
        <begin position="60"/>
        <end position="191"/>
    </location>
</feature>
<accession>A0A1F7VE88</accession>
<feature type="region of interest" description="Small ATPAse domain (RuvB-S)" evidence="9">
    <location>
        <begin position="191"/>
        <end position="261"/>
    </location>
</feature>
<dbReference type="NCBIfam" id="NF000868">
    <property type="entry name" value="PRK00080.1"/>
    <property type="match status" value="1"/>
</dbReference>
<dbReference type="GO" id="GO:0005524">
    <property type="term" value="F:ATP binding"/>
    <property type="evidence" value="ECO:0007669"/>
    <property type="project" value="UniProtKB-UniRule"/>
</dbReference>
<evidence type="ECO:0000256" key="2">
    <source>
        <dbReference type="ARBA" id="ARBA00022741"/>
    </source>
</evidence>
<comment type="subunit">
    <text evidence="9">Homohexamer. Forms an RuvA(8)-RuvB(12)-Holliday junction (HJ) complex. HJ DNA is sandwiched between 2 RuvA tetramers; dsDNA enters through RuvA and exits via RuvB. An RuvB hexamer assembles on each DNA strand where it exits the tetramer. Each RuvB hexamer is contacted by two RuvA subunits (via domain III) on 2 adjacent RuvB subunits; this complex drives branch migration. In the full resolvosome a probable DNA-RuvA(4)-RuvB(12)-RuvC(2) complex forms which resolves the HJ.</text>
</comment>
<feature type="binding site" evidence="9">
    <location>
        <position position="180"/>
    </location>
    <ligand>
        <name>ATP</name>
        <dbReference type="ChEBI" id="CHEBI:30616"/>
    </ligand>
</feature>
<dbReference type="GO" id="GO:0005737">
    <property type="term" value="C:cytoplasm"/>
    <property type="evidence" value="ECO:0007669"/>
    <property type="project" value="UniProtKB-SubCell"/>
</dbReference>
<feature type="binding site" evidence="9">
    <location>
        <position position="75"/>
    </location>
    <ligand>
        <name>ATP</name>
        <dbReference type="ChEBI" id="CHEBI:30616"/>
    </ligand>
</feature>
<feature type="binding site" evidence="9">
    <location>
        <position position="227"/>
    </location>
    <ligand>
        <name>ATP</name>
        <dbReference type="ChEBI" id="CHEBI:30616"/>
    </ligand>
</feature>
<feature type="binding site" evidence="9">
    <location>
        <position position="29"/>
    </location>
    <ligand>
        <name>ATP</name>
        <dbReference type="ChEBI" id="CHEBI:30616"/>
    </ligand>
</feature>
<evidence type="ECO:0000256" key="6">
    <source>
        <dbReference type="ARBA" id="ARBA00023125"/>
    </source>
</evidence>
<proteinExistence type="inferred from homology"/>
<dbReference type="AlphaFoldDB" id="A0A1F7VE88"/>
<evidence type="ECO:0000259" key="10">
    <source>
        <dbReference type="SMART" id="SM00382"/>
    </source>
</evidence>
<keyword evidence="6 9" id="KW-0238">DNA-binding</keyword>
<feature type="binding site" evidence="9">
    <location>
        <position position="324"/>
    </location>
    <ligand>
        <name>DNA</name>
        <dbReference type="ChEBI" id="CHEBI:16991"/>
    </ligand>
</feature>
<dbReference type="GO" id="GO:0016887">
    <property type="term" value="F:ATP hydrolysis activity"/>
    <property type="evidence" value="ECO:0007669"/>
    <property type="project" value="RHEA"/>
</dbReference>
<feature type="binding site" evidence="9">
    <location>
        <begin position="137"/>
        <end position="139"/>
    </location>
    <ligand>
        <name>ATP</name>
        <dbReference type="ChEBI" id="CHEBI:30616"/>
    </ligand>
</feature>
<reference evidence="11 12" key="1">
    <citation type="journal article" date="2016" name="Nat. Commun.">
        <title>Thousands of microbial genomes shed light on interconnected biogeochemical processes in an aquifer system.</title>
        <authorList>
            <person name="Anantharaman K."/>
            <person name="Brown C.T."/>
            <person name="Hug L.A."/>
            <person name="Sharon I."/>
            <person name="Castelle C.J."/>
            <person name="Probst A.J."/>
            <person name="Thomas B.C."/>
            <person name="Singh A."/>
            <person name="Wilkins M.J."/>
            <person name="Karaoz U."/>
            <person name="Brodie E.L."/>
            <person name="Williams K.H."/>
            <person name="Hubbard S.S."/>
            <person name="Banfield J.F."/>
        </authorList>
    </citation>
    <scope>NUCLEOTIDE SEQUENCE [LARGE SCALE GENOMIC DNA]</scope>
</reference>
<feature type="binding site" evidence="9">
    <location>
        <position position="74"/>
    </location>
    <ligand>
        <name>ATP</name>
        <dbReference type="ChEBI" id="CHEBI:30616"/>
    </ligand>
</feature>
<dbReference type="Proteomes" id="UP000176678">
    <property type="component" value="Unassembled WGS sequence"/>
</dbReference>
<evidence type="ECO:0000256" key="1">
    <source>
        <dbReference type="ARBA" id="ARBA00022490"/>
    </source>
</evidence>
<dbReference type="InterPro" id="IPR041445">
    <property type="entry name" value="AAA_lid_4"/>
</dbReference>
<name>A0A1F7VE88_9BACT</name>
<evidence type="ECO:0000256" key="3">
    <source>
        <dbReference type="ARBA" id="ARBA00022763"/>
    </source>
</evidence>
<keyword evidence="4 9" id="KW-0378">Hydrolase</keyword>
<keyword evidence="5 9" id="KW-0067">ATP-binding</keyword>
<dbReference type="InterPro" id="IPR036390">
    <property type="entry name" value="WH_DNA-bd_sf"/>
</dbReference>
<dbReference type="NCBIfam" id="TIGR00635">
    <property type="entry name" value="ruvB"/>
    <property type="match status" value="1"/>
</dbReference>
<keyword evidence="7 9" id="KW-0233">DNA recombination</keyword>
<protein>
    <recommendedName>
        <fullName evidence="9">Holliday junction branch migration complex subunit RuvB</fullName>
        <ecNumber evidence="9">3.6.4.-</ecNumber>
    </recommendedName>
</protein>
<dbReference type="CDD" id="cd00009">
    <property type="entry name" value="AAA"/>
    <property type="match status" value="1"/>
</dbReference>
<organism evidence="11 12">
    <name type="scientific">Candidatus Uhrbacteria bacterium RIFCSPLOWO2_02_FULL_51_9</name>
    <dbReference type="NCBI Taxonomy" id="1802410"/>
    <lineage>
        <taxon>Bacteria</taxon>
        <taxon>Candidatus Uhriibacteriota</taxon>
    </lineage>
</organism>
<feature type="region of interest" description="Head domain (RuvB-H)" evidence="9">
    <location>
        <begin position="264"/>
        <end position="346"/>
    </location>
</feature>
<sequence>MIDASSNEQFLNISAPEGATDERLFEVGLRPETLREFVGQHHITDNLSVFIQAAQTRGESLEHTLLYGNPGLGKTTLAHIIAKEMGGSLVLTSGPSLERVGDLAAILSNLQNGDVLFIDEIHRMNRIIEEALYPAMEDYALDIILGKGPAARTLRMPLSKFTLVGATTRMSLLSGPLRDRFGHTFHLQFYEESDIKYILKRSAKLLGVIVDEDALPVIASRARRTPRVANRLLRRIRDFAQVEGTGIITKPQAEDAMTKLQVDAAGLEDTDRLILTTIIEKFNGGPVGLQTLAAATAEEISTIEEVYEPFLLQIGFLERTPKGRCATVRAYEHLKFPSPTKPATLI</sequence>
<feature type="binding site" evidence="9">
    <location>
        <position position="319"/>
    </location>
    <ligand>
        <name>DNA</name>
        <dbReference type="ChEBI" id="CHEBI:16991"/>
    </ligand>
</feature>
<keyword evidence="11" id="KW-0347">Helicase</keyword>
<dbReference type="PANTHER" id="PTHR42848">
    <property type="match status" value="1"/>
</dbReference>
<feature type="binding site" evidence="9">
    <location>
        <position position="75"/>
    </location>
    <ligand>
        <name>Mg(2+)</name>
        <dbReference type="ChEBI" id="CHEBI:18420"/>
    </ligand>
</feature>
<comment type="subcellular location">
    <subcellularLocation>
        <location evidence="9">Cytoplasm</location>
    </subcellularLocation>
</comment>
<comment type="catalytic activity">
    <reaction evidence="9">
        <text>ATP + H2O = ADP + phosphate + H(+)</text>
        <dbReference type="Rhea" id="RHEA:13065"/>
        <dbReference type="ChEBI" id="CHEBI:15377"/>
        <dbReference type="ChEBI" id="CHEBI:15378"/>
        <dbReference type="ChEBI" id="CHEBI:30616"/>
        <dbReference type="ChEBI" id="CHEBI:43474"/>
        <dbReference type="ChEBI" id="CHEBI:456216"/>
    </reaction>
</comment>
<evidence type="ECO:0000256" key="5">
    <source>
        <dbReference type="ARBA" id="ARBA00022840"/>
    </source>
</evidence>
<evidence type="ECO:0000256" key="9">
    <source>
        <dbReference type="HAMAP-Rule" id="MF_00016"/>
    </source>
</evidence>
<dbReference type="Pfam" id="PF05496">
    <property type="entry name" value="RuvB_N"/>
    <property type="match status" value="1"/>
</dbReference>
<evidence type="ECO:0000256" key="7">
    <source>
        <dbReference type="ARBA" id="ARBA00023172"/>
    </source>
</evidence>
<evidence type="ECO:0000256" key="8">
    <source>
        <dbReference type="ARBA" id="ARBA00023204"/>
    </source>
</evidence>
<dbReference type="GO" id="GO:0006310">
    <property type="term" value="P:DNA recombination"/>
    <property type="evidence" value="ECO:0007669"/>
    <property type="project" value="UniProtKB-UniRule"/>
</dbReference>
<dbReference type="Pfam" id="PF05491">
    <property type="entry name" value="WHD_RuvB"/>
    <property type="match status" value="1"/>
</dbReference>
<dbReference type="InterPro" id="IPR003593">
    <property type="entry name" value="AAA+_ATPase"/>
</dbReference>
<comment type="caution">
    <text evidence="9">Lacks conserved residue(s) required for the propagation of feature annotation.</text>
</comment>
<comment type="similarity">
    <text evidence="9">Belongs to the RuvB family.</text>
</comment>
<dbReference type="GO" id="GO:0006281">
    <property type="term" value="P:DNA repair"/>
    <property type="evidence" value="ECO:0007669"/>
    <property type="project" value="UniProtKB-UniRule"/>
</dbReference>
<keyword evidence="8 9" id="KW-0234">DNA repair</keyword>